<dbReference type="AlphaFoldDB" id="S9QUA3"/>
<evidence type="ECO:0000256" key="1">
    <source>
        <dbReference type="SAM" id="Phobius"/>
    </source>
</evidence>
<dbReference type="Pfam" id="PF09527">
    <property type="entry name" value="ATPase_gene1"/>
    <property type="match status" value="1"/>
</dbReference>
<keyword evidence="1" id="KW-0472">Membrane</keyword>
<dbReference type="EMBL" id="APVH01000011">
    <property type="protein sequence ID" value="EPX84956.1"/>
    <property type="molecule type" value="Genomic_DNA"/>
</dbReference>
<dbReference type="STRING" id="1123237.Salmuc_00553"/>
<protein>
    <submittedName>
        <fullName evidence="2">ATP synthase protein I</fullName>
    </submittedName>
</protein>
<dbReference type="HOGENOM" id="CLU_137927_3_2_5"/>
<keyword evidence="3" id="KW-1185">Reference proteome</keyword>
<reference evidence="3" key="1">
    <citation type="journal article" date="2014" name="Stand. Genomic Sci.">
        <title>Genome sequence of the exopolysaccharide-producing Salipiger mucosus type strain (DSM 16094(T)), a moderately halophilic member of the Roseobacter clade.</title>
        <authorList>
            <person name="Riedel T."/>
            <person name="Spring S."/>
            <person name="Fiebig A."/>
            <person name="Petersen J."/>
            <person name="Kyrpides N.C."/>
            <person name="Goker M."/>
            <person name="Klenk H.P."/>
        </authorList>
    </citation>
    <scope>NUCLEOTIDE SEQUENCE [LARGE SCALE GENOMIC DNA]</scope>
    <source>
        <strain evidence="3">DSM 16094</strain>
    </source>
</reference>
<organism evidence="2 3">
    <name type="scientific">Salipiger mucosus DSM 16094</name>
    <dbReference type="NCBI Taxonomy" id="1123237"/>
    <lineage>
        <taxon>Bacteria</taxon>
        <taxon>Pseudomonadati</taxon>
        <taxon>Pseudomonadota</taxon>
        <taxon>Alphaproteobacteria</taxon>
        <taxon>Rhodobacterales</taxon>
        <taxon>Roseobacteraceae</taxon>
        <taxon>Salipiger</taxon>
    </lineage>
</organism>
<keyword evidence="1" id="KW-0812">Transmembrane</keyword>
<evidence type="ECO:0000313" key="2">
    <source>
        <dbReference type="EMBL" id="EPX84956.1"/>
    </source>
</evidence>
<dbReference type="InterPro" id="IPR011744">
    <property type="entry name" value="ATPase_gene1"/>
</dbReference>
<evidence type="ECO:0000313" key="3">
    <source>
        <dbReference type="Proteomes" id="UP000015347"/>
    </source>
</evidence>
<dbReference type="eggNOG" id="ENOG5032RTR">
    <property type="taxonomic scope" value="Bacteria"/>
</dbReference>
<accession>S9QUA3</accession>
<feature type="transmembrane region" description="Helical" evidence="1">
    <location>
        <begin position="37"/>
        <end position="58"/>
    </location>
</feature>
<dbReference type="NCBIfam" id="TIGR02230">
    <property type="entry name" value="ATPase_gene1"/>
    <property type="match status" value="1"/>
</dbReference>
<sequence length="95" mass="10678">MSDPDHKDREAMRDAVRLRERRRAAWREEGERPLWKTLSMVGALGWLIVVPTLAGVFLGRWLDALAGTGVTFSGGLTFLGACAGFFLAWKRMNEK</sequence>
<dbReference type="InterPro" id="IPR032820">
    <property type="entry name" value="ATPase_put"/>
</dbReference>
<feature type="transmembrane region" description="Helical" evidence="1">
    <location>
        <begin position="64"/>
        <end position="89"/>
    </location>
</feature>
<dbReference type="Proteomes" id="UP000015347">
    <property type="component" value="Unassembled WGS sequence"/>
</dbReference>
<gene>
    <name evidence="2" type="ORF">Salmuc_00553</name>
</gene>
<keyword evidence="1" id="KW-1133">Transmembrane helix</keyword>
<comment type="caution">
    <text evidence="2">The sequence shown here is derived from an EMBL/GenBank/DDBJ whole genome shotgun (WGS) entry which is preliminary data.</text>
</comment>
<name>S9QUA3_9RHOB</name>
<dbReference type="RefSeq" id="WP_020041142.1">
    <property type="nucleotide sequence ID" value="NZ_KE557273.1"/>
</dbReference>
<proteinExistence type="predicted"/>